<gene>
    <name evidence="2" type="ORF">MA16_Dca009245</name>
</gene>
<organism evidence="2 3">
    <name type="scientific">Dendrobium catenatum</name>
    <dbReference type="NCBI Taxonomy" id="906689"/>
    <lineage>
        <taxon>Eukaryota</taxon>
        <taxon>Viridiplantae</taxon>
        <taxon>Streptophyta</taxon>
        <taxon>Embryophyta</taxon>
        <taxon>Tracheophyta</taxon>
        <taxon>Spermatophyta</taxon>
        <taxon>Magnoliopsida</taxon>
        <taxon>Liliopsida</taxon>
        <taxon>Asparagales</taxon>
        <taxon>Orchidaceae</taxon>
        <taxon>Epidendroideae</taxon>
        <taxon>Malaxideae</taxon>
        <taxon>Dendrobiinae</taxon>
        <taxon>Dendrobium</taxon>
    </lineage>
</organism>
<keyword evidence="3" id="KW-1185">Reference proteome</keyword>
<evidence type="ECO:0000313" key="3">
    <source>
        <dbReference type="Proteomes" id="UP000233837"/>
    </source>
</evidence>
<name>A0A2I0WYU7_9ASPA</name>
<reference evidence="2 3" key="1">
    <citation type="journal article" date="2016" name="Sci. Rep.">
        <title>The Dendrobium catenatum Lindl. genome sequence provides insights into polysaccharide synthase, floral development and adaptive evolution.</title>
        <authorList>
            <person name="Zhang G.Q."/>
            <person name="Xu Q."/>
            <person name="Bian C."/>
            <person name="Tsai W.C."/>
            <person name="Yeh C.M."/>
            <person name="Liu K.W."/>
            <person name="Yoshida K."/>
            <person name="Zhang L.S."/>
            <person name="Chang S.B."/>
            <person name="Chen F."/>
            <person name="Shi Y."/>
            <person name="Su Y.Y."/>
            <person name="Zhang Y.Q."/>
            <person name="Chen L.J."/>
            <person name="Yin Y."/>
            <person name="Lin M."/>
            <person name="Huang H."/>
            <person name="Deng H."/>
            <person name="Wang Z.W."/>
            <person name="Zhu S.L."/>
            <person name="Zhao X."/>
            <person name="Deng C."/>
            <person name="Niu S.C."/>
            <person name="Huang J."/>
            <person name="Wang M."/>
            <person name="Liu G.H."/>
            <person name="Yang H.J."/>
            <person name="Xiao X.J."/>
            <person name="Hsiao Y.Y."/>
            <person name="Wu W.L."/>
            <person name="Chen Y.Y."/>
            <person name="Mitsuda N."/>
            <person name="Ohme-Takagi M."/>
            <person name="Luo Y.B."/>
            <person name="Van de Peer Y."/>
            <person name="Liu Z.J."/>
        </authorList>
    </citation>
    <scope>NUCLEOTIDE SEQUENCE [LARGE SCALE GENOMIC DNA]</scope>
    <source>
        <tissue evidence="2">The whole plant</tissue>
    </source>
</reference>
<evidence type="ECO:0000256" key="1">
    <source>
        <dbReference type="SAM" id="MobiDB-lite"/>
    </source>
</evidence>
<feature type="region of interest" description="Disordered" evidence="1">
    <location>
        <begin position="14"/>
        <end position="50"/>
    </location>
</feature>
<sequence length="95" mass="10757">MLLDRKEQRANWFLTGRNSRPVTQEVKPEEEADWDPPAGRSGASGRLQQAARDLLDREQGTDRRCARTDWPWVARAGSSFGVGRKPKPGVLNRQN</sequence>
<protein>
    <submittedName>
        <fullName evidence="2">Uncharacterized protein</fullName>
    </submittedName>
</protein>
<proteinExistence type="predicted"/>
<reference evidence="2 3" key="2">
    <citation type="journal article" date="2017" name="Nature">
        <title>The Apostasia genome and the evolution of orchids.</title>
        <authorList>
            <person name="Zhang G.Q."/>
            <person name="Liu K.W."/>
            <person name="Li Z."/>
            <person name="Lohaus R."/>
            <person name="Hsiao Y.Y."/>
            <person name="Niu S.C."/>
            <person name="Wang J.Y."/>
            <person name="Lin Y.C."/>
            <person name="Xu Q."/>
            <person name="Chen L.J."/>
            <person name="Yoshida K."/>
            <person name="Fujiwara S."/>
            <person name="Wang Z.W."/>
            <person name="Zhang Y.Q."/>
            <person name="Mitsuda N."/>
            <person name="Wang M."/>
            <person name="Liu G.H."/>
            <person name="Pecoraro L."/>
            <person name="Huang H.X."/>
            <person name="Xiao X.J."/>
            <person name="Lin M."/>
            <person name="Wu X.Y."/>
            <person name="Wu W.L."/>
            <person name="Chen Y.Y."/>
            <person name="Chang S.B."/>
            <person name="Sakamoto S."/>
            <person name="Ohme-Takagi M."/>
            <person name="Yagi M."/>
            <person name="Zeng S.J."/>
            <person name="Shen C.Y."/>
            <person name="Yeh C.M."/>
            <person name="Luo Y.B."/>
            <person name="Tsai W.C."/>
            <person name="Van de Peer Y."/>
            <person name="Liu Z.J."/>
        </authorList>
    </citation>
    <scope>NUCLEOTIDE SEQUENCE [LARGE SCALE GENOMIC DNA]</scope>
    <source>
        <tissue evidence="2">The whole plant</tissue>
    </source>
</reference>
<dbReference type="EMBL" id="KZ502309">
    <property type="protein sequence ID" value="PKU80834.1"/>
    <property type="molecule type" value="Genomic_DNA"/>
</dbReference>
<accession>A0A2I0WYU7</accession>
<evidence type="ECO:0000313" key="2">
    <source>
        <dbReference type="EMBL" id="PKU80834.1"/>
    </source>
</evidence>
<dbReference type="AlphaFoldDB" id="A0A2I0WYU7"/>
<dbReference type="Proteomes" id="UP000233837">
    <property type="component" value="Unassembled WGS sequence"/>
</dbReference>